<evidence type="ECO:0000256" key="1">
    <source>
        <dbReference type="SAM" id="MobiDB-lite"/>
    </source>
</evidence>
<protein>
    <submittedName>
        <fullName evidence="2">Uncharacterized protein</fullName>
    </submittedName>
</protein>
<sequence>MAALNDRIACGKAWMSTIRLARTTAQGEGEVEDEDEDEDPNDSAALDDDEGPASFIDLKTYPDLAIFNLGALDHAKFIARHEYDVFFKHAMSRVRVRLRYSLVLPTHFFVAGQPGIGNKSWVLIDIDDITEWSCPKVFDCDRCIIWTSSPQQRMNRFVDKFMADTWCMKTWPSKEIAAATQRFKMEPTVIRRRLDTEKPAARTLFTLKLGHVTTESIKSDAACPNNIFNFILGTEPAQSVIKVEPLVVLDMSGRAHLQRSDYSTDFLSARITQKIQEQLATLFYLSNMRTLAGKVVEALMHHALVGDMQLLEVFGPLRATTLALIGKADNFIYETAAPEVA</sequence>
<gene>
    <name evidence="2" type="ORF">DXG03_001954</name>
</gene>
<dbReference type="EMBL" id="JABCKV010000015">
    <property type="protein sequence ID" value="KAG5646878.1"/>
    <property type="molecule type" value="Genomic_DNA"/>
</dbReference>
<keyword evidence="3" id="KW-1185">Reference proteome</keyword>
<organism evidence="2 3">
    <name type="scientific">Asterophora parasitica</name>
    <dbReference type="NCBI Taxonomy" id="117018"/>
    <lineage>
        <taxon>Eukaryota</taxon>
        <taxon>Fungi</taxon>
        <taxon>Dikarya</taxon>
        <taxon>Basidiomycota</taxon>
        <taxon>Agaricomycotina</taxon>
        <taxon>Agaricomycetes</taxon>
        <taxon>Agaricomycetidae</taxon>
        <taxon>Agaricales</taxon>
        <taxon>Tricholomatineae</taxon>
        <taxon>Lyophyllaceae</taxon>
        <taxon>Asterophora</taxon>
    </lineage>
</organism>
<evidence type="ECO:0000313" key="2">
    <source>
        <dbReference type="EMBL" id="KAG5646878.1"/>
    </source>
</evidence>
<accession>A0A9P7GDV0</accession>
<comment type="caution">
    <text evidence="2">The sequence shown here is derived from an EMBL/GenBank/DDBJ whole genome shotgun (WGS) entry which is preliminary data.</text>
</comment>
<reference evidence="2" key="1">
    <citation type="submission" date="2020-07" db="EMBL/GenBank/DDBJ databases">
        <authorList>
            <person name="Nieuwenhuis M."/>
            <person name="Van De Peppel L.J.J."/>
        </authorList>
    </citation>
    <scope>NUCLEOTIDE SEQUENCE</scope>
    <source>
        <strain evidence="2">AP01</strain>
        <tissue evidence="2">Mycelium</tissue>
    </source>
</reference>
<dbReference type="AlphaFoldDB" id="A0A9P7GDV0"/>
<feature type="compositionally biased region" description="Acidic residues" evidence="1">
    <location>
        <begin position="29"/>
        <end position="51"/>
    </location>
</feature>
<proteinExistence type="predicted"/>
<name>A0A9P7GDV0_9AGAR</name>
<dbReference type="OrthoDB" id="2910914at2759"/>
<feature type="region of interest" description="Disordered" evidence="1">
    <location>
        <begin position="24"/>
        <end position="51"/>
    </location>
</feature>
<evidence type="ECO:0000313" key="3">
    <source>
        <dbReference type="Proteomes" id="UP000775547"/>
    </source>
</evidence>
<reference evidence="2" key="2">
    <citation type="submission" date="2021-10" db="EMBL/GenBank/DDBJ databases">
        <title>Phylogenomics reveals ancestral predisposition of the termite-cultivated fungus Termitomyces towards a domesticated lifestyle.</title>
        <authorList>
            <person name="Auxier B."/>
            <person name="Grum-Grzhimaylo A."/>
            <person name="Cardenas M.E."/>
            <person name="Lodge J.D."/>
            <person name="Laessoe T."/>
            <person name="Pedersen O."/>
            <person name="Smith M.E."/>
            <person name="Kuyper T.W."/>
            <person name="Franco-Molano E.A."/>
            <person name="Baroni T.J."/>
            <person name="Aanen D.K."/>
        </authorList>
    </citation>
    <scope>NUCLEOTIDE SEQUENCE</scope>
    <source>
        <strain evidence="2">AP01</strain>
        <tissue evidence="2">Mycelium</tissue>
    </source>
</reference>
<dbReference type="Proteomes" id="UP000775547">
    <property type="component" value="Unassembled WGS sequence"/>
</dbReference>